<feature type="binding site" evidence="7">
    <location>
        <position position="218"/>
    </location>
    <ligand>
        <name>substrate</name>
    </ligand>
</feature>
<dbReference type="PRINTS" id="PR00079">
    <property type="entry name" value="G6PDHDRGNASE"/>
</dbReference>
<feature type="active site" description="Proton acceptor" evidence="7">
    <location>
        <position position="223"/>
    </location>
</feature>
<dbReference type="InterPro" id="IPR001282">
    <property type="entry name" value="G6P_DH"/>
</dbReference>
<dbReference type="SUPFAM" id="SSF100950">
    <property type="entry name" value="NagB/RpiA/CoA transferase-like"/>
    <property type="match status" value="1"/>
</dbReference>
<dbReference type="InterPro" id="IPR036291">
    <property type="entry name" value="NAD(P)-bd_dom_sf"/>
</dbReference>
<name>A0A2S4JX80_9SPIO</name>
<feature type="binding site" evidence="7">
    <location>
        <position position="161"/>
    </location>
    <ligand>
        <name>substrate</name>
    </ligand>
</feature>
<feature type="region of interest" description="Disordered" evidence="8">
    <location>
        <begin position="442"/>
        <end position="496"/>
    </location>
</feature>
<dbReference type="NCBIfam" id="TIGR00871">
    <property type="entry name" value="zwf"/>
    <property type="match status" value="1"/>
</dbReference>
<proteinExistence type="inferred from homology"/>
<keyword evidence="4 7" id="KW-0521">NADP</keyword>
<dbReference type="PANTHER" id="PTHR23429:SF0">
    <property type="entry name" value="GLUCOSE-6-PHOSPHATE 1-DEHYDROGENASE"/>
    <property type="match status" value="1"/>
</dbReference>
<comment type="function">
    <text evidence="7">Catalyzes the oxidation of glucose 6-phosphate to 6-phosphogluconolactone.</text>
</comment>
<comment type="pathway">
    <text evidence="1 7">Carbohydrate degradation; pentose phosphate pathway; D-ribulose 5-phosphate from D-glucose 6-phosphate (oxidative stage): step 1/3.</text>
</comment>
<feature type="domain" description="Glucose-6-phosphate dehydrogenase C-terminal" evidence="11">
    <location>
        <begin position="172"/>
        <end position="434"/>
    </location>
</feature>
<evidence type="ECO:0000313" key="12">
    <source>
        <dbReference type="EMBL" id="POR04093.1"/>
    </source>
</evidence>
<feature type="binding site" evidence="7">
    <location>
        <position position="131"/>
    </location>
    <ligand>
        <name>NADP(+)</name>
        <dbReference type="ChEBI" id="CHEBI:58349"/>
    </ligand>
</feature>
<dbReference type="UniPathway" id="UPA00115">
    <property type="reaction ID" value="UER00408"/>
</dbReference>
<accession>A0A2S4JX80</accession>
<dbReference type="Pfam" id="PF02781">
    <property type="entry name" value="G6PD_C"/>
    <property type="match status" value="1"/>
</dbReference>
<evidence type="ECO:0000259" key="11">
    <source>
        <dbReference type="Pfam" id="PF02781"/>
    </source>
</evidence>
<keyword evidence="5 7" id="KW-0560">Oxidoreductase</keyword>
<dbReference type="Pfam" id="PF00479">
    <property type="entry name" value="G6PD_N"/>
    <property type="match status" value="1"/>
</dbReference>
<dbReference type="InterPro" id="IPR019796">
    <property type="entry name" value="G6P_DH_AS"/>
</dbReference>
<dbReference type="AlphaFoldDB" id="A0A2S4JX80"/>
<evidence type="ECO:0000256" key="8">
    <source>
        <dbReference type="SAM" id="MobiDB-lite"/>
    </source>
</evidence>
<dbReference type="GO" id="GO:0004345">
    <property type="term" value="F:glucose-6-phosphate dehydrogenase activity"/>
    <property type="evidence" value="ECO:0007669"/>
    <property type="project" value="UniProtKB-UniRule"/>
</dbReference>
<feature type="binding site" evidence="7">
    <location>
        <position position="165"/>
    </location>
    <ligand>
        <name>substrate</name>
    </ligand>
</feature>
<comment type="similarity">
    <text evidence="2 7">Belongs to the glucose-6-phosphate dehydrogenase family.</text>
</comment>
<dbReference type="InterPro" id="IPR006148">
    <property type="entry name" value="Glc/Gal-6P_isomerase"/>
</dbReference>
<keyword evidence="3 7" id="KW-0313">Glucose metabolism</keyword>
<sequence>MIPALFHLFCNGFLPERFRVVGFARSPLDDESFRREVAETLTTRFQPEPEECDLAVGHFLKRCHYHQGQYTRADDFRTLGRRIEGLTGPRSGLLLYMAIPPDVFLDTARSLRAAGLADEEERPWSRVVIEKPFGRDTTSSNELTAALGRIFSENQTYRIDHYLGKEAIQNLLALRFGNRILEPVWNREQIESVEICFSEDIGTQGRAGYFDRFGIIRDVVQNHLLQALALVAMEQPIRLTPGEIAREKDRVLRATRPMTAEATQVGQYEGYRQEPGVPRDSITETFVRTTLYVDTPRWYGVPFRITAGKALAERKTEILLRFRDLPVSLFPGMAANTLRIRVQPDEAIELQLNNKVPGMNMTVTPVGLNMLYQQEFATTLPEAYERLLLDVLRGDRSLFIQQQELAAAWEVVTPYLRERERLREIPPEYPYGSQISRLVLRSGGEVHDEDSSGESAFRGSPSGFRESSSGKLSPGESSSGNRPSGPGASLESPLGGQRIRSFPTEAAARAGLMAELHRALVQDKEQVLMLAGGSTPLDIYRRLAEATPGADLEKIRFLLSDDRHVPRDDERSNLGTILPLISRWGSPDPRVLHPDPSLTPEKAARVLGAEIARLGQSGASFELGILGVGSDGHTASLFDSALVPLLPPHEVGQGQIPPHARAGETPLAVPAGVRLGVERVSLAAPVLLAFRRLVFFVLGESKRDIIEHILREPRETPAGRILMQHPQAQIWTDITLTDGGPHGSQ</sequence>
<feature type="binding site" evidence="7">
    <location>
        <position position="199"/>
    </location>
    <ligand>
        <name>substrate</name>
    </ligand>
</feature>
<feature type="domain" description="Glucosamine/galactosamine-6-phosphate isomerase" evidence="10">
    <location>
        <begin position="507"/>
        <end position="725"/>
    </location>
</feature>
<dbReference type="PROSITE" id="PS00069">
    <property type="entry name" value="G6P_DEHYDROGENASE"/>
    <property type="match status" value="1"/>
</dbReference>
<evidence type="ECO:0000256" key="1">
    <source>
        <dbReference type="ARBA" id="ARBA00004937"/>
    </source>
</evidence>
<dbReference type="HAMAP" id="MF_00966">
    <property type="entry name" value="G6PD"/>
    <property type="match status" value="1"/>
</dbReference>
<comment type="caution">
    <text evidence="12">The sequence shown here is derived from an EMBL/GenBank/DDBJ whole genome shotgun (WGS) entry which is preliminary data.</text>
</comment>
<keyword evidence="13" id="KW-1185">Reference proteome</keyword>
<evidence type="ECO:0000256" key="2">
    <source>
        <dbReference type="ARBA" id="ARBA00009975"/>
    </source>
</evidence>
<evidence type="ECO:0000256" key="3">
    <source>
        <dbReference type="ARBA" id="ARBA00022526"/>
    </source>
</evidence>
<feature type="compositionally biased region" description="Low complexity" evidence="8">
    <location>
        <begin position="467"/>
        <end position="480"/>
    </location>
</feature>
<comment type="catalytic activity">
    <reaction evidence="7">
        <text>D-glucose 6-phosphate + NADP(+) = 6-phospho-D-glucono-1,5-lactone + NADPH + H(+)</text>
        <dbReference type="Rhea" id="RHEA:15841"/>
        <dbReference type="ChEBI" id="CHEBI:15378"/>
        <dbReference type="ChEBI" id="CHEBI:57783"/>
        <dbReference type="ChEBI" id="CHEBI:57955"/>
        <dbReference type="ChEBI" id="CHEBI:58349"/>
        <dbReference type="ChEBI" id="CHEBI:61548"/>
        <dbReference type="EC" id="1.1.1.49"/>
    </reaction>
</comment>
<dbReference type="EMBL" id="LPWH01000049">
    <property type="protein sequence ID" value="POR04093.1"/>
    <property type="molecule type" value="Genomic_DNA"/>
</dbReference>
<dbReference type="InterPro" id="IPR037171">
    <property type="entry name" value="NagB/RpiA_transferase-like"/>
</dbReference>
<dbReference type="Pfam" id="PF01182">
    <property type="entry name" value="Glucosamine_iso"/>
    <property type="match status" value="1"/>
</dbReference>
<evidence type="ECO:0000259" key="10">
    <source>
        <dbReference type="Pfam" id="PF01182"/>
    </source>
</evidence>
<gene>
    <name evidence="7" type="primary">zwf</name>
    <name evidence="12" type="ORF">AU468_03730</name>
</gene>
<evidence type="ECO:0000256" key="5">
    <source>
        <dbReference type="ARBA" id="ARBA00023002"/>
    </source>
</evidence>
<dbReference type="InterPro" id="IPR022675">
    <property type="entry name" value="G6P_DH_C"/>
</dbReference>
<dbReference type="GO" id="GO:0005829">
    <property type="term" value="C:cytosol"/>
    <property type="evidence" value="ECO:0007669"/>
    <property type="project" value="TreeGrafter"/>
</dbReference>
<dbReference type="PANTHER" id="PTHR23429">
    <property type="entry name" value="GLUCOSE-6-PHOSPHATE 1-DEHYDROGENASE G6PD"/>
    <property type="match status" value="1"/>
</dbReference>
<dbReference type="EC" id="1.1.1.49" evidence="7"/>
<dbReference type="GO" id="GO:0009051">
    <property type="term" value="P:pentose-phosphate shunt, oxidative branch"/>
    <property type="evidence" value="ECO:0007669"/>
    <property type="project" value="TreeGrafter"/>
</dbReference>
<evidence type="ECO:0000256" key="7">
    <source>
        <dbReference type="HAMAP-Rule" id="MF_00966"/>
    </source>
</evidence>
<dbReference type="Gene3D" id="3.40.50.1360">
    <property type="match status" value="1"/>
</dbReference>
<evidence type="ECO:0000313" key="13">
    <source>
        <dbReference type="Proteomes" id="UP000237350"/>
    </source>
</evidence>
<dbReference type="InterPro" id="IPR022674">
    <property type="entry name" value="G6P_DH_NAD-bd"/>
</dbReference>
<dbReference type="GO" id="GO:0006006">
    <property type="term" value="P:glucose metabolic process"/>
    <property type="evidence" value="ECO:0007669"/>
    <property type="project" value="UniProtKB-KW"/>
</dbReference>
<dbReference type="SUPFAM" id="SSF51735">
    <property type="entry name" value="NAD(P)-binding Rossmann-fold domains"/>
    <property type="match status" value="1"/>
</dbReference>
<feature type="binding site" evidence="7">
    <location>
        <position position="309"/>
    </location>
    <ligand>
        <name>substrate</name>
    </ligand>
</feature>
<feature type="domain" description="Glucose-6-phosphate dehydrogenase NAD-binding" evidence="9">
    <location>
        <begin position="1"/>
        <end position="170"/>
    </location>
</feature>
<dbReference type="GO" id="GO:0050661">
    <property type="term" value="F:NADP binding"/>
    <property type="evidence" value="ECO:0007669"/>
    <property type="project" value="UniProtKB-UniRule"/>
</dbReference>
<dbReference type="Gene3D" id="3.30.360.10">
    <property type="entry name" value="Dihydrodipicolinate Reductase, domain 2"/>
    <property type="match status" value="1"/>
</dbReference>
<comment type="caution">
    <text evidence="7">Lacks conserved residue(s) required for the propagation of feature annotation.</text>
</comment>
<evidence type="ECO:0000256" key="6">
    <source>
        <dbReference type="ARBA" id="ARBA00023277"/>
    </source>
</evidence>
<protein>
    <recommendedName>
        <fullName evidence="7">Glucose-6-phosphate 1-dehydrogenase</fullName>
        <shortName evidence="7">G6PD</shortName>
        <ecNumber evidence="7">1.1.1.49</ecNumber>
    </recommendedName>
</protein>
<organism evidence="12 13">
    <name type="scientific">Alkalispirochaeta sphaeroplastigenens</name>
    <dbReference type="NCBI Taxonomy" id="1187066"/>
    <lineage>
        <taxon>Bacteria</taxon>
        <taxon>Pseudomonadati</taxon>
        <taxon>Spirochaetota</taxon>
        <taxon>Spirochaetia</taxon>
        <taxon>Spirochaetales</taxon>
        <taxon>Spirochaetaceae</taxon>
        <taxon>Alkalispirochaeta</taxon>
    </lineage>
</organism>
<dbReference type="Proteomes" id="UP000237350">
    <property type="component" value="Unassembled WGS sequence"/>
</dbReference>
<evidence type="ECO:0000259" key="9">
    <source>
        <dbReference type="Pfam" id="PF00479"/>
    </source>
</evidence>
<dbReference type="SUPFAM" id="SSF55347">
    <property type="entry name" value="Glyceraldehyde-3-phosphate dehydrogenase-like, C-terminal domain"/>
    <property type="match status" value="1"/>
</dbReference>
<dbReference type="Gene3D" id="3.40.50.720">
    <property type="entry name" value="NAD(P)-binding Rossmann-like Domain"/>
    <property type="match status" value="1"/>
</dbReference>
<keyword evidence="6 7" id="KW-0119">Carbohydrate metabolism</keyword>
<feature type="binding site" evidence="7">
    <location>
        <position position="25"/>
    </location>
    <ligand>
        <name>NADP(+)</name>
        <dbReference type="ChEBI" id="CHEBI:58349"/>
    </ligand>
</feature>
<evidence type="ECO:0000256" key="4">
    <source>
        <dbReference type="ARBA" id="ARBA00022857"/>
    </source>
</evidence>
<reference evidence="13" key="1">
    <citation type="submission" date="2015-12" db="EMBL/GenBank/DDBJ databases">
        <authorList>
            <person name="Lodha T.D."/>
            <person name="Chintalapati S."/>
            <person name="Chintalapati V.R."/>
            <person name="Sravanthi T."/>
        </authorList>
    </citation>
    <scope>NUCLEOTIDE SEQUENCE [LARGE SCALE GENOMIC DNA]</scope>
    <source>
        <strain evidence="13">JC133</strain>
    </source>
</reference>